<name>A0ABP8XH55_9MICO</name>
<reference evidence="4" key="1">
    <citation type="journal article" date="2019" name="Int. J. Syst. Evol. Microbiol.">
        <title>The Global Catalogue of Microorganisms (GCM) 10K type strain sequencing project: providing services to taxonomists for standard genome sequencing and annotation.</title>
        <authorList>
            <consortium name="The Broad Institute Genomics Platform"/>
            <consortium name="The Broad Institute Genome Sequencing Center for Infectious Disease"/>
            <person name="Wu L."/>
            <person name="Ma J."/>
        </authorList>
    </citation>
    <scope>NUCLEOTIDE SEQUENCE [LARGE SCALE GENOMIC DNA]</scope>
    <source>
        <strain evidence="4">JCM 17975</strain>
    </source>
</reference>
<gene>
    <name evidence="3" type="ORF">GCM10023198_33240</name>
</gene>
<accession>A0ABP8XH55</accession>
<evidence type="ECO:0000313" key="3">
    <source>
        <dbReference type="EMBL" id="GAA4708040.1"/>
    </source>
</evidence>
<dbReference type="Proteomes" id="UP001500843">
    <property type="component" value="Unassembled WGS sequence"/>
</dbReference>
<proteinExistence type="predicted"/>
<dbReference type="EMBL" id="BAABHM010000013">
    <property type="protein sequence ID" value="GAA4708040.1"/>
    <property type="molecule type" value="Genomic_DNA"/>
</dbReference>
<evidence type="ECO:0000313" key="4">
    <source>
        <dbReference type="Proteomes" id="UP001500843"/>
    </source>
</evidence>
<sequence length="160" mass="16852">MNRNEPHTTRPVEPVRRWCSRRDREADQGGSVSVWMITATVGLILIVGVVLDLGSQLHAQQHAYAVAAQAARTGGQQLDAASVLAGGDFTVDPAAAVDAASVFLAESDMPGTAWVEGDQVHVAVRDTYTPQILGRIGLGPFPVEVTASARLVRVVGGAEQ</sequence>
<feature type="domain" description="Putative Flp pilus-assembly TadG-like N-terminal" evidence="2">
    <location>
        <begin position="30"/>
        <end position="77"/>
    </location>
</feature>
<dbReference type="InterPro" id="IPR028087">
    <property type="entry name" value="Tad_N"/>
</dbReference>
<protein>
    <recommendedName>
        <fullName evidence="2">Putative Flp pilus-assembly TadG-like N-terminal domain-containing protein</fullName>
    </recommendedName>
</protein>
<organism evidence="3 4">
    <name type="scientific">Promicromonospora umidemergens</name>
    <dbReference type="NCBI Taxonomy" id="629679"/>
    <lineage>
        <taxon>Bacteria</taxon>
        <taxon>Bacillati</taxon>
        <taxon>Actinomycetota</taxon>
        <taxon>Actinomycetes</taxon>
        <taxon>Micrococcales</taxon>
        <taxon>Promicromonosporaceae</taxon>
        <taxon>Promicromonospora</taxon>
    </lineage>
</organism>
<evidence type="ECO:0000256" key="1">
    <source>
        <dbReference type="SAM" id="Phobius"/>
    </source>
</evidence>
<evidence type="ECO:0000259" key="2">
    <source>
        <dbReference type="Pfam" id="PF13400"/>
    </source>
</evidence>
<keyword evidence="1" id="KW-1133">Transmembrane helix</keyword>
<keyword evidence="1" id="KW-0812">Transmembrane</keyword>
<keyword evidence="1" id="KW-0472">Membrane</keyword>
<feature type="transmembrane region" description="Helical" evidence="1">
    <location>
        <begin position="32"/>
        <end position="51"/>
    </location>
</feature>
<keyword evidence="4" id="KW-1185">Reference proteome</keyword>
<dbReference type="Pfam" id="PF13400">
    <property type="entry name" value="Tad"/>
    <property type="match status" value="1"/>
</dbReference>
<comment type="caution">
    <text evidence="3">The sequence shown here is derived from an EMBL/GenBank/DDBJ whole genome shotgun (WGS) entry which is preliminary data.</text>
</comment>